<sequence length="72" mass="7877">MPDDGLDVGAFINDDSVQLAMKRNAANLVQLSDLLPKGMDVSYWVNLDEVIAAGITFYVHHQTAVEAEICVQ</sequence>
<reference evidence="1" key="2">
    <citation type="journal article" date="2021" name="Microorganisms">
        <title>The Ever-Expanding Pseudomonas Genus: Description of 43 New Species and Partition of the Pseudomonas putida Group.</title>
        <authorList>
            <person name="Girard L."/>
            <person name="Lood C."/>
            <person name="Hofte M."/>
            <person name="Vandamme P."/>
            <person name="Rokni-Zadeh H."/>
            <person name="van Noort V."/>
            <person name="Lavigne R."/>
            <person name="De Mot R."/>
        </authorList>
    </citation>
    <scope>NUCLEOTIDE SEQUENCE</scope>
    <source>
        <strain evidence="1">OE 48.2</strain>
    </source>
</reference>
<organism evidence="1 2">
    <name type="scientific">Pseudomonas zeae</name>
    <dbReference type="NCBI Taxonomy" id="2745510"/>
    <lineage>
        <taxon>Bacteria</taxon>
        <taxon>Pseudomonadati</taxon>
        <taxon>Pseudomonadota</taxon>
        <taxon>Gammaproteobacteria</taxon>
        <taxon>Pseudomonadales</taxon>
        <taxon>Pseudomonadaceae</taxon>
        <taxon>Pseudomonas</taxon>
    </lineage>
</organism>
<reference evidence="1" key="1">
    <citation type="journal article" date="2020" name="Microorganisms">
        <title>Reliable Identification of Environmental Pseudomonas Isolates Using the rpoD Gene.</title>
        <authorList>
            <consortium name="The Broad Institute Genome Sequencing Platform"/>
            <person name="Girard L."/>
            <person name="Lood C."/>
            <person name="Rokni-Zadeh H."/>
            <person name="van Noort V."/>
            <person name="Lavigne R."/>
            <person name="De Mot R."/>
        </authorList>
    </citation>
    <scope>NUCLEOTIDE SEQUENCE</scope>
    <source>
        <strain evidence="1">OE 48.2</strain>
    </source>
</reference>
<dbReference type="KEGG" id="pze:HU754_026285"/>
<gene>
    <name evidence="1" type="ORF">HU754_026285</name>
</gene>
<dbReference type="RefSeq" id="WP_186621878.1">
    <property type="nucleotide sequence ID" value="NZ_CP077090.1"/>
</dbReference>
<dbReference type="AlphaFoldDB" id="A0A9E6TB03"/>
<dbReference type="Proteomes" id="UP000627092">
    <property type="component" value="Chromosome"/>
</dbReference>
<name>A0A9E6TB03_9PSED</name>
<accession>A0A9E6TB03</accession>
<evidence type="ECO:0000313" key="2">
    <source>
        <dbReference type="Proteomes" id="UP000627092"/>
    </source>
</evidence>
<protein>
    <submittedName>
        <fullName evidence="1">Uncharacterized protein</fullName>
    </submittedName>
</protein>
<evidence type="ECO:0000313" key="1">
    <source>
        <dbReference type="EMBL" id="QXI11255.1"/>
    </source>
</evidence>
<dbReference type="EMBL" id="CP077090">
    <property type="protein sequence ID" value="QXI11255.1"/>
    <property type="molecule type" value="Genomic_DNA"/>
</dbReference>
<proteinExistence type="predicted"/>